<organism evidence="1 2">
    <name type="scientific">Pedobacter ureilyticus</name>
    <dbReference type="NCBI Taxonomy" id="1393051"/>
    <lineage>
        <taxon>Bacteria</taxon>
        <taxon>Pseudomonadati</taxon>
        <taxon>Bacteroidota</taxon>
        <taxon>Sphingobacteriia</taxon>
        <taxon>Sphingobacteriales</taxon>
        <taxon>Sphingobacteriaceae</taxon>
        <taxon>Pedobacter</taxon>
    </lineage>
</organism>
<evidence type="ECO:0000313" key="2">
    <source>
        <dbReference type="Proteomes" id="UP001517247"/>
    </source>
</evidence>
<keyword evidence="2" id="KW-1185">Reference proteome</keyword>
<comment type="caution">
    <text evidence="1">The sequence shown here is derived from an EMBL/GenBank/DDBJ whole genome shotgun (WGS) entry which is preliminary data.</text>
</comment>
<sequence>MKTAIIRTSGMPVTLAQELFPPEYLKFDVEGFLIEFVNIVKINDQIYNILYKYYQHLDFKKSDRDDYPGSNFEGYVSEELFLQYVTSVNDVTLSSLKRFDFLPFKSEIDTEVEVDVIHYAEPFNEFYRKIHYKFKIEAAPDGNGPRFYKNFNYLNQKLIDTSIIIPSNASKSVNIIDRENSAAWHFYKINFGDVFHTLPNDKFYRSLIKKYTTLIDFKITQIVYEAFPRIFSIQELDNIDSYANSISGDTGGLDNLSKVVFFLKKCWGFYYDPLADSQMIHRRKPDPVLYITDETEVIKYYSAVVGIFDKIYIKGDITNGPKLLYWLLEALPQTAINALPYESLFSIVKNFLAFEDLDERTQRVFIRLIIAVNQKYGHINEFLEFLLTKGFISEKPVTYFEKFYRLLTDARKERLTIVNWFVNEQTNRKYFAYAIFDMWKISKYNWDYFPPGIPNPGMDSNYLASYWLDNDEFNPENIIEFVKGMEVKDQAKEKTDSKFVGVDFLSEIFDKKINIRVCTKRPQTVGGKVAGVAKGEYINAGCFHLYQPISLINYEGNIDLKLPRKILFPSFLVHFIKEYDELADFDALISLFIDVTIDVGLFFATGGAGAIKDLKYLKYVTKLGRALRGTLPATESVAVWRGATVAGEVVTMTAGELAHINNYLITEENDPEKRKALQKTQVVVLSALFLSGTSTLRSSYLTLRDAPEALNLIRANNIPVGQPTIDLLEKLKGKIPVLLALHGADLSELNIKSGQKISNVVQWYVDPILLNDEQRLAFMNRFKLDLDELKELNVVISPNDNPLINWLDMFNAGIKDAAELSVVTNTKVTKGYLRFYPVLEEELDSYKFLKRFKLMDAYGTAEQTLYNSIVTRKRVGLDLLATLYERIKINQLDQLTKIDVENLVKSSLDDIFLELLTIKNESLSSASNIQFVKQTNHQEIDPEQLVKLFKGELAGFDIMIGQMTASQAKNFRASNKMIATIDIYNGDNLIRSVKELYISGKQGEISKMLNNISDIPDNLILPHTDDFELFKKKAFDFDNKRMRTDDTEIKFLFNFLEQHWYSGNKFTLKLETMLHSCPSCQAYLVYLKRLAFKYGKEIDIQIISNKNALTGKFFKNK</sequence>
<protein>
    <submittedName>
        <fullName evidence="1">Uncharacterized protein</fullName>
    </submittedName>
</protein>
<accession>A0ABW9J875</accession>
<dbReference type="Proteomes" id="UP001517247">
    <property type="component" value="Unassembled WGS sequence"/>
</dbReference>
<reference evidence="1 2" key="1">
    <citation type="submission" date="2024-12" db="EMBL/GenBank/DDBJ databases">
        <authorList>
            <person name="Hu S."/>
        </authorList>
    </citation>
    <scope>NUCLEOTIDE SEQUENCE [LARGE SCALE GENOMIC DNA]</scope>
    <source>
        <strain evidence="1 2">THG-T11</strain>
    </source>
</reference>
<gene>
    <name evidence="1" type="ORF">E6A44_014225</name>
</gene>
<evidence type="ECO:0000313" key="1">
    <source>
        <dbReference type="EMBL" id="MFN0256742.1"/>
    </source>
</evidence>
<dbReference type="EMBL" id="SSHJ02000007">
    <property type="protein sequence ID" value="MFN0256742.1"/>
    <property type="molecule type" value="Genomic_DNA"/>
</dbReference>
<proteinExistence type="predicted"/>
<name>A0ABW9J875_9SPHI</name>
<dbReference type="RefSeq" id="WP_138723828.1">
    <property type="nucleotide sequence ID" value="NZ_SSHJ02000007.1"/>
</dbReference>